<name>A0AAX2KK91_ECOLX</name>
<protein>
    <submittedName>
        <fullName evidence="1">Tail fiber structure or assembly</fullName>
    </submittedName>
</protein>
<sequence>MRGKNNGNHKLSILSFGSLLMKGYVRMAENLKARDGNRLYKAQLLSYYYSRRAESAIGKGARFVISKAYWCKSSLVTANGAGGWNIADIPLDFKLRNAQQFAVSDLILSSVDGIITINAAFPQERMPDNTPYDFNTLVLVDAEEQAFAVLCTQQDTLYKGKRYSILMTIEQVEGLIMGADKTNNIMTLSSGVSQPLLADVQYFELYSSSALNRKLKNIVLPGFYCGFEPVPGAG</sequence>
<accession>A0AAX2KK91</accession>
<evidence type="ECO:0000313" key="2">
    <source>
        <dbReference type="Proteomes" id="UP000254718"/>
    </source>
</evidence>
<reference evidence="1 2" key="1">
    <citation type="submission" date="2018-06" db="EMBL/GenBank/DDBJ databases">
        <authorList>
            <consortium name="Pathogen Informatics"/>
            <person name="Doyle S."/>
        </authorList>
    </citation>
    <scope>NUCLEOTIDE SEQUENCE [LARGE SCALE GENOMIC DNA]</scope>
    <source>
        <strain evidence="1 2">NCTC8333</strain>
    </source>
</reference>
<comment type="caution">
    <text evidence="1">The sequence shown here is derived from an EMBL/GenBank/DDBJ whole genome shotgun (WGS) entry which is preliminary data.</text>
</comment>
<dbReference type="EMBL" id="UGFE01000006">
    <property type="protein sequence ID" value="STO17927.1"/>
    <property type="molecule type" value="Genomic_DNA"/>
</dbReference>
<dbReference type="Proteomes" id="UP000254718">
    <property type="component" value="Unassembled WGS sequence"/>
</dbReference>
<organism evidence="1 2">
    <name type="scientific">Escherichia coli</name>
    <dbReference type="NCBI Taxonomy" id="562"/>
    <lineage>
        <taxon>Bacteria</taxon>
        <taxon>Pseudomonadati</taxon>
        <taxon>Pseudomonadota</taxon>
        <taxon>Gammaproteobacteria</taxon>
        <taxon>Enterobacterales</taxon>
        <taxon>Enterobacteriaceae</taxon>
        <taxon>Escherichia</taxon>
    </lineage>
</organism>
<evidence type="ECO:0000313" key="1">
    <source>
        <dbReference type="EMBL" id="STO17927.1"/>
    </source>
</evidence>
<dbReference type="AlphaFoldDB" id="A0AAX2KK91"/>
<proteinExistence type="predicted"/>
<gene>
    <name evidence="1" type="ORF">NCTC8333_06170</name>
</gene>